<dbReference type="GO" id="GO:0045490">
    <property type="term" value="P:pectin catabolic process"/>
    <property type="evidence" value="ECO:0007669"/>
    <property type="project" value="TreeGrafter"/>
</dbReference>
<dbReference type="InterPro" id="IPR011683">
    <property type="entry name" value="Glyco_hydro_53"/>
</dbReference>
<dbReference type="OrthoDB" id="3981930at2"/>
<evidence type="ECO:0000256" key="3">
    <source>
        <dbReference type="ARBA" id="ARBA00023295"/>
    </source>
</evidence>
<dbReference type="Proteomes" id="UP000238176">
    <property type="component" value="Unassembled WGS sequence"/>
</dbReference>
<keyword evidence="3 4" id="KW-0326">Glycosidase</keyword>
<dbReference type="Gene3D" id="3.20.20.80">
    <property type="entry name" value="Glycosidases"/>
    <property type="match status" value="1"/>
</dbReference>
<gene>
    <name evidence="5" type="ORF">B0I28_109166</name>
</gene>
<sequence length="374" mass="40854">MSLPPIRGADVSMTAEIEERGAAFRSGGAERDLFEILESNGVNWIRLRLWVDPRDETGEPYMGGTNDLDTTIALARRARAAGQRLLLDLHYSDFWTDPKKQSTPKAWRGLTGADLQARVHDWTAEVLAAMSAADVYPDMVQVGNEITNGMLWPEGRTPKFLDAERRFDGEDPAAFDRLTGLLQAGAAAVRESGGAQVMVHLDFGGANELYRGWFDQATVRGLDFDVIGLSYYPYWHSTLEDLGANLNDLALRYGKGLVVVETAFAWTTAQPEGHHQVFTAKLAEGLPWEVSPEGQTAFLRDLYATVAAVPNGLGLGIVYWEPAWLPVAGTTWASRAGMEYGDDVLDEAGNSWANQGLFDFDGDALPSLRALGGA</sequence>
<name>A0A2T0UFC0_9ACTN</name>
<accession>A0A2T0UFC0</accession>
<reference evidence="5 6" key="1">
    <citation type="submission" date="2018-03" db="EMBL/GenBank/DDBJ databases">
        <title>Genomic Encyclopedia of Type Strains, Phase III (KMG-III): the genomes of soil and plant-associated and newly described type strains.</title>
        <authorList>
            <person name="Whitman W."/>
        </authorList>
    </citation>
    <scope>NUCLEOTIDE SEQUENCE [LARGE SCALE GENOMIC DNA]</scope>
    <source>
        <strain evidence="5 6">CGMCC 4.7067</strain>
    </source>
</reference>
<comment type="caution">
    <text evidence="5">The sequence shown here is derived from an EMBL/GenBank/DDBJ whole genome shotgun (WGS) entry which is preliminary data.</text>
</comment>
<dbReference type="InterPro" id="IPR017853">
    <property type="entry name" value="GH"/>
</dbReference>
<dbReference type="RefSeq" id="WP_106365939.1">
    <property type="nucleotide sequence ID" value="NZ_PVTJ01000009.1"/>
</dbReference>
<dbReference type="EMBL" id="PVTJ01000009">
    <property type="protein sequence ID" value="PRY56517.1"/>
    <property type="molecule type" value="Genomic_DNA"/>
</dbReference>
<evidence type="ECO:0000313" key="6">
    <source>
        <dbReference type="Proteomes" id="UP000238176"/>
    </source>
</evidence>
<keyword evidence="6" id="KW-1185">Reference proteome</keyword>
<evidence type="ECO:0000256" key="1">
    <source>
        <dbReference type="ARBA" id="ARBA00010687"/>
    </source>
</evidence>
<evidence type="ECO:0000256" key="4">
    <source>
        <dbReference type="RuleBase" id="RU361192"/>
    </source>
</evidence>
<keyword evidence="2 4" id="KW-0378">Hydrolase</keyword>
<proteinExistence type="inferred from homology"/>
<dbReference type="PANTHER" id="PTHR34983">
    <property type="entry name" value="ARABINOGALACTAN ENDO-BETA-1,4-GALACTANASE A"/>
    <property type="match status" value="1"/>
</dbReference>
<dbReference type="SUPFAM" id="SSF51445">
    <property type="entry name" value="(Trans)glycosidases"/>
    <property type="match status" value="1"/>
</dbReference>
<dbReference type="GO" id="GO:0031218">
    <property type="term" value="F:arabinogalactan endo-1,4-beta-galactosidase activity"/>
    <property type="evidence" value="ECO:0007669"/>
    <property type="project" value="UniProtKB-EC"/>
</dbReference>
<comment type="similarity">
    <text evidence="1 4">Belongs to the glycosyl hydrolase 53 family.</text>
</comment>
<protein>
    <recommendedName>
        <fullName evidence="4">Arabinogalactan endo-beta-1,4-galactanase</fullName>
        <ecNumber evidence="4">3.2.1.89</ecNumber>
    </recommendedName>
</protein>
<evidence type="ECO:0000313" key="5">
    <source>
        <dbReference type="EMBL" id="PRY56517.1"/>
    </source>
</evidence>
<dbReference type="Pfam" id="PF07745">
    <property type="entry name" value="Glyco_hydro_53"/>
    <property type="match status" value="1"/>
</dbReference>
<dbReference type="PANTHER" id="PTHR34983:SF2">
    <property type="entry name" value="ENDO-BETA-1,4-GALACTANASE"/>
    <property type="match status" value="1"/>
</dbReference>
<comment type="catalytic activity">
    <reaction evidence="4">
        <text>The enzyme specifically hydrolyzes (1-&gt;4)-beta-D-galactosidic linkages in type I arabinogalactans.</text>
        <dbReference type="EC" id="3.2.1.89"/>
    </reaction>
</comment>
<dbReference type="AlphaFoldDB" id="A0A2T0UFC0"/>
<dbReference type="GO" id="GO:0015926">
    <property type="term" value="F:glucosidase activity"/>
    <property type="evidence" value="ECO:0007669"/>
    <property type="project" value="InterPro"/>
</dbReference>
<organism evidence="5 6">
    <name type="scientific">Glycomyces artemisiae</name>
    <dbReference type="NCBI Taxonomy" id="1076443"/>
    <lineage>
        <taxon>Bacteria</taxon>
        <taxon>Bacillati</taxon>
        <taxon>Actinomycetota</taxon>
        <taxon>Actinomycetes</taxon>
        <taxon>Glycomycetales</taxon>
        <taxon>Glycomycetaceae</taxon>
        <taxon>Glycomyces</taxon>
    </lineage>
</organism>
<dbReference type="EC" id="3.2.1.89" evidence="4"/>
<evidence type="ECO:0000256" key="2">
    <source>
        <dbReference type="ARBA" id="ARBA00022801"/>
    </source>
</evidence>